<evidence type="ECO:0000313" key="2">
    <source>
        <dbReference type="Proteomes" id="UP000553776"/>
    </source>
</evidence>
<protein>
    <submittedName>
        <fullName evidence="1">Aspartyl-phosphate phosphatase Spo0E family protein</fullName>
    </submittedName>
</protein>
<evidence type="ECO:0000313" key="1">
    <source>
        <dbReference type="EMBL" id="MBB6691691.1"/>
    </source>
</evidence>
<dbReference type="GO" id="GO:0046983">
    <property type="term" value="F:protein dimerization activity"/>
    <property type="evidence" value="ECO:0007669"/>
    <property type="project" value="InterPro"/>
</dbReference>
<dbReference type="InterPro" id="IPR018540">
    <property type="entry name" value="Spo0E-like"/>
</dbReference>
<name>A0A841U0P3_9BACL</name>
<dbReference type="AlphaFoldDB" id="A0A841U0P3"/>
<accession>A0A841U0P3</accession>
<dbReference type="Pfam" id="PF09388">
    <property type="entry name" value="SpoOE-like"/>
    <property type="match status" value="1"/>
</dbReference>
<comment type="caution">
    <text evidence="1">The sequence shown here is derived from an EMBL/GenBank/DDBJ whole genome shotgun (WGS) entry which is preliminary data.</text>
</comment>
<dbReference type="RefSeq" id="WP_185135680.1">
    <property type="nucleotide sequence ID" value="NZ_BORM01000019.1"/>
</dbReference>
<dbReference type="Gene3D" id="4.10.280.10">
    <property type="entry name" value="Helix-loop-helix DNA-binding domain"/>
    <property type="match status" value="1"/>
</dbReference>
<dbReference type="EMBL" id="JACJVR010000032">
    <property type="protein sequence ID" value="MBB6691691.1"/>
    <property type="molecule type" value="Genomic_DNA"/>
</dbReference>
<organism evidence="1 2">
    <name type="scientific">Cohnella xylanilytica</name>
    <dbReference type="NCBI Taxonomy" id="557555"/>
    <lineage>
        <taxon>Bacteria</taxon>
        <taxon>Bacillati</taxon>
        <taxon>Bacillota</taxon>
        <taxon>Bacilli</taxon>
        <taxon>Bacillales</taxon>
        <taxon>Paenibacillaceae</taxon>
        <taxon>Cohnella</taxon>
    </lineage>
</organism>
<dbReference type="InterPro" id="IPR036638">
    <property type="entry name" value="HLH_DNA-bd_sf"/>
</dbReference>
<gene>
    <name evidence="1" type="ORF">H7B90_09785</name>
</gene>
<dbReference type="GO" id="GO:0043937">
    <property type="term" value="P:regulation of sporulation"/>
    <property type="evidence" value="ECO:0007669"/>
    <property type="project" value="InterPro"/>
</dbReference>
<dbReference type="Proteomes" id="UP000553776">
    <property type="component" value="Unassembled WGS sequence"/>
</dbReference>
<keyword evidence="2" id="KW-1185">Reference proteome</keyword>
<sequence length="85" mass="9726">METAEHDSSSNLNTAVHSLSFASGDRTLAYADANRRLVEEIDELRKTMTEAFLREESFTSDSVIEISRLLDTKIIEYMRLITVNR</sequence>
<reference evidence="1 2" key="1">
    <citation type="submission" date="2020-08" db="EMBL/GenBank/DDBJ databases">
        <title>Cohnella phylogeny.</title>
        <authorList>
            <person name="Dunlap C."/>
        </authorList>
    </citation>
    <scope>NUCLEOTIDE SEQUENCE [LARGE SCALE GENOMIC DNA]</scope>
    <source>
        <strain evidence="1 2">DSM 25239</strain>
    </source>
</reference>
<dbReference type="SUPFAM" id="SSF140500">
    <property type="entry name" value="BAS1536-like"/>
    <property type="match status" value="1"/>
</dbReference>
<proteinExistence type="predicted"/>
<dbReference type="InterPro" id="IPR037208">
    <property type="entry name" value="Spo0E-like_sf"/>
</dbReference>